<organism evidence="4 5">
    <name type="scientific">Cannabis sativa</name>
    <name type="common">Hemp</name>
    <name type="synonym">Marijuana</name>
    <dbReference type="NCBI Taxonomy" id="3483"/>
    <lineage>
        <taxon>Eukaryota</taxon>
        <taxon>Viridiplantae</taxon>
        <taxon>Streptophyta</taxon>
        <taxon>Embryophyta</taxon>
        <taxon>Tracheophyta</taxon>
        <taxon>Spermatophyta</taxon>
        <taxon>Magnoliopsida</taxon>
        <taxon>eudicotyledons</taxon>
        <taxon>Gunneridae</taxon>
        <taxon>Pentapetalae</taxon>
        <taxon>rosids</taxon>
        <taxon>fabids</taxon>
        <taxon>Rosales</taxon>
        <taxon>Cannabaceae</taxon>
        <taxon>Cannabis</taxon>
    </lineage>
</organism>
<dbReference type="Pfam" id="PF00106">
    <property type="entry name" value="adh_short"/>
    <property type="match status" value="1"/>
</dbReference>
<dbReference type="PANTHER" id="PTHR42898:SF101">
    <property type="entry name" value="ENOYL-(ACYL CARRIER) REDUCTASE"/>
    <property type="match status" value="1"/>
</dbReference>
<reference evidence="4 5" key="1">
    <citation type="journal article" date="2020" name="bioRxiv">
        <title>Sequence and annotation of 42 cannabis genomes reveals extensive copy number variation in cannabinoid synthesis and pathogen resistance genes.</title>
        <authorList>
            <person name="Mckernan K.J."/>
            <person name="Helbert Y."/>
            <person name="Kane L.T."/>
            <person name="Ebling H."/>
            <person name="Zhang L."/>
            <person name="Liu B."/>
            <person name="Eaton Z."/>
            <person name="Mclaughlin S."/>
            <person name="Kingan S."/>
            <person name="Baybayan P."/>
            <person name="Concepcion G."/>
            <person name="Jordan M."/>
            <person name="Riva A."/>
            <person name="Barbazuk W."/>
            <person name="Harkins T."/>
        </authorList>
    </citation>
    <scope>NUCLEOTIDE SEQUENCE [LARGE SCALE GENOMIC DNA]</scope>
    <source>
        <strain evidence="5">cv. Jamaican Lion 4</strain>
        <tissue evidence="4">Leaf</tissue>
    </source>
</reference>
<proteinExistence type="inferred from homology"/>
<gene>
    <name evidence="4" type="ORF">F8388_024964</name>
</gene>
<dbReference type="InterPro" id="IPR045000">
    <property type="entry name" value="TR"/>
</dbReference>
<dbReference type="Proteomes" id="UP000525078">
    <property type="component" value="Unassembled WGS sequence"/>
</dbReference>
<dbReference type="Gene3D" id="3.40.50.720">
    <property type="entry name" value="NAD(P)-binding Rossmann-like Domain"/>
    <property type="match status" value="1"/>
</dbReference>
<comment type="caution">
    <text evidence="4">The sequence shown here is derived from an EMBL/GenBank/DDBJ whole genome shotgun (WGS) entry which is preliminary data.</text>
</comment>
<dbReference type="PANTHER" id="PTHR42898">
    <property type="entry name" value="TROPINONE REDUCTASE"/>
    <property type="match status" value="1"/>
</dbReference>
<sequence length="105" mass="10866">MVADSCTPEPAAPVVAAAAGHHPLVNNAGVLIRKKSIEFNDEDISTLLGTNFVSGFHISQLSHPLFKASGNGSIVFISSIAGAMAISDCAIYGATKGTHVQINIY</sequence>
<dbReference type="InterPro" id="IPR002347">
    <property type="entry name" value="SDR_fam"/>
</dbReference>
<accession>A0A7J6G393</accession>
<dbReference type="EMBL" id="JAATIP010000079">
    <property type="protein sequence ID" value="KAF4377473.1"/>
    <property type="molecule type" value="Genomic_DNA"/>
</dbReference>
<evidence type="ECO:0000313" key="4">
    <source>
        <dbReference type="EMBL" id="KAF4377473.1"/>
    </source>
</evidence>
<dbReference type="GO" id="GO:0016491">
    <property type="term" value="F:oxidoreductase activity"/>
    <property type="evidence" value="ECO:0007669"/>
    <property type="project" value="UniProtKB-KW"/>
</dbReference>
<dbReference type="AlphaFoldDB" id="A0A7J6G393"/>
<keyword evidence="2" id="KW-0560">Oxidoreductase</keyword>
<evidence type="ECO:0000313" key="5">
    <source>
        <dbReference type="Proteomes" id="UP000525078"/>
    </source>
</evidence>
<keyword evidence="1" id="KW-0521">NADP</keyword>
<evidence type="ECO:0000256" key="1">
    <source>
        <dbReference type="ARBA" id="ARBA00022857"/>
    </source>
</evidence>
<dbReference type="InterPro" id="IPR036291">
    <property type="entry name" value="NAD(P)-bd_dom_sf"/>
</dbReference>
<protein>
    <submittedName>
        <fullName evidence="4">Uncharacterized protein</fullName>
    </submittedName>
</protein>
<evidence type="ECO:0000256" key="3">
    <source>
        <dbReference type="ARBA" id="ARBA00025714"/>
    </source>
</evidence>
<evidence type="ECO:0000256" key="2">
    <source>
        <dbReference type="ARBA" id="ARBA00023002"/>
    </source>
</evidence>
<name>A0A7J6G393_CANSA</name>
<comment type="similarity">
    <text evidence="3">Belongs to the short-chain dehydrogenases/reductases (SDR) family. SDR65C subfamily.</text>
</comment>
<dbReference type="SUPFAM" id="SSF51735">
    <property type="entry name" value="NAD(P)-binding Rossmann-fold domains"/>
    <property type="match status" value="1"/>
</dbReference>